<accession>A0ABR4QGX8</accession>
<keyword evidence="1" id="KW-0472">Membrane</keyword>
<proteinExistence type="predicted"/>
<keyword evidence="3" id="KW-1185">Reference proteome</keyword>
<name>A0ABR4QGX8_9CEST</name>
<feature type="transmembrane region" description="Helical" evidence="1">
    <location>
        <begin position="25"/>
        <end position="46"/>
    </location>
</feature>
<reference evidence="2 3" key="1">
    <citation type="journal article" date="2022" name="Front. Cell. Infect. Microbiol.">
        <title>The Genomes of Two Strains of Taenia crassiceps the Animal Model for the Study of Human Cysticercosis.</title>
        <authorList>
            <person name="Bobes R.J."/>
            <person name="Estrada K."/>
            <person name="Rios-Valencia D.G."/>
            <person name="Calderon-Gallegos A."/>
            <person name="de la Torre P."/>
            <person name="Carrero J.C."/>
            <person name="Sanchez-Flores A."/>
            <person name="Laclette J.P."/>
        </authorList>
    </citation>
    <scope>NUCLEOTIDE SEQUENCE [LARGE SCALE GENOMIC DNA]</scope>
    <source>
        <strain evidence="2">WFUcys</strain>
    </source>
</reference>
<evidence type="ECO:0000313" key="3">
    <source>
        <dbReference type="Proteomes" id="UP001651158"/>
    </source>
</evidence>
<dbReference type="EMBL" id="JAKROA010000003">
    <property type="protein sequence ID" value="KAL5108840.1"/>
    <property type="molecule type" value="Genomic_DNA"/>
</dbReference>
<evidence type="ECO:0000256" key="1">
    <source>
        <dbReference type="SAM" id="Phobius"/>
    </source>
</evidence>
<keyword evidence="1" id="KW-1133">Transmembrane helix</keyword>
<feature type="transmembrane region" description="Helical" evidence="1">
    <location>
        <begin position="52"/>
        <end position="74"/>
    </location>
</feature>
<organism evidence="2 3">
    <name type="scientific">Taenia crassiceps</name>
    <dbReference type="NCBI Taxonomy" id="6207"/>
    <lineage>
        <taxon>Eukaryota</taxon>
        <taxon>Metazoa</taxon>
        <taxon>Spiralia</taxon>
        <taxon>Lophotrochozoa</taxon>
        <taxon>Platyhelminthes</taxon>
        <taxon>Cestoda</taxon>
        <taxon>Eucestoda</taxon>
        <taxon>Cyclophyllidea</taxon>
        <taxon>Taeniidae</taxon>
        <taxon>Taenia</taxon>
    </lineage>
</organism>
<comment type="caution">
    <text evidence="2">The sequence shown here is derived from an EMBL/GenBank/DDBJ whole genome shotgun (WGS) entry which is preliminary data.</text>
</comment>
<sequence length="131" mass="14199">MKVVTVHHVLALPASDRALDTRWSFVSTLIHTAVAVWGLAVGLLVGEVASPWILVWAWTSAAALADTIIVIFLVGAAKSEAALAHAAHVQPVHLEGSAKDLGNVIHDYLCSSPCGYCLHTRKMFVFRLYRQ</sequence>
<evidence type="ECO:0000313" key="2">
    <source>
        <dbReference type="EMBL" id="KAL5108840.1"/>
    </source>
</evidence>
<protein>
    <submittedName>
        <fullName evidence="2">Uncharacterized protein</fullName>
    </submittedName>
</protein>
<gene>
    <name evidence="2" type="ORF">TcWFU_004356</name>
</gene>
<dbReference type="Proteomes" id="UP001651158">
    <property type="component" value="Unassembled WGS sequence"/>
</dbReference>
<keyword evidence="1" id="KW-0812">Transmembrane</keyword>